<dbReference type="PANTHER" id="PTHR47718">
    <property type="entry name" value="OS01G0519700 PROTEIN"/>
    <property type="match status" value="1"/>
</dbReference>
<dbReference type="OrthoDB" id="1914915at2759"/>
<dbReference type="InterPro" id="IPR007527">
    <property type="entry name" value="Znf_SWIM"/>
</dbReference>
<dbReference type="GO" id="GO:0008270">
    <property type="term" value="F:zinc ion binding"/>
    <property type="evidence" value="ECO:0007669"/>
    <property type="project" value="UniProtKB-KW"/>
</dbReference>
<comment type="caution">
    <text evidence="7">The sequence shown here is derived from an EMBL/GenBank/DDBJ whole genome shotgun (WGS) entry which is preliminary data.</text>
</comment>
<dbReference type="STRING" id="35608.A0A2U1QC17"/>
<dbReference type="InterPro" id="IPR004330">
    <property type="entry name" value="FAR1_DNA_bnd_dom"/>
</dbReference>
<evidence type="ECO:0000256" key="2">
    <source>
        <dbReference type="ARBA" id="ARBA00022771"/>
    </source>
</evidence>
<evidence type="ECO:0000256" key="5">
    <source>
        <dbReference type="SAM" id="MobiDB-lite"/>
    </source>
</evidence>
<dbReference type="PANTHER" id="PTHR47718:SF13">
    <property type="entry name" value="OS09G0290500 PROTEIN"/>
    <property type="match status" value="1"/>
</dbReference>
<gene>
    <name evidence="7" type="ORF">CTI12_AA006440</name>
</gene>
<dbReference type="Proteomes" id="UP000245207">
    <property type="component" value="Unassembled WGS sequence"/>
</dbReference>
<feature type="region of interest" description="Disordered" evidence="5">
    <location>
        <begin position="29"/>
        <end position="72"/>
    </location>
</feature>
<keyword evidence="8" id="KW-1185">Reference proteome</keyword>
<feature type="domain" description="SWIM-type" evidence="6">
    <location>
        <begin position="321"/>
        <end position="357"/>
    </location>
</feature>
<evidence type="ECO:0000256" key="3">
    <source>
        <dbReference type="ARBA" id="ARBA00022833"/>
    </source>
</evidence>
<accession>A0A2U1QC17</accession>
<feature type="compositionally biased region" description="Low complexity" evidence="5">
    <location>
        <begin position="42"/>
        <end position="55"/>
    </location>
</feature>
<feature type="region of interest" description="Disordered" evidence="5">
    <location>
        <begin position="442"/>
        <end position="468"/>
    </location>
</feature>
<evidence type="ECO:0000313" key="8">
    <source>
        <dbReference type="Proteomes" id="UP000245207"/>
    </source>
</evidence>
<protein>
    <submittedName>
        <fullName evidence="7">Protein FAR1-RELATED SEQUENCE 6</fullName>
    </submittedName>
</protein>
<reference evidence="7 8" key="1">
    <citation type="journal article" date="2018" name="Mol. Plant">
        <title>The genome of Artemisia annua provides insight into the evolution of Asteraceae family and artemisinin biosynthesis.</title>
        <authorList>
            <person name="Shen Q."/>
            <person name="Zhang L."/>
            <person name="Liao Z."/>
            <person name="Wang S."/>
            <person name="Yan T."/>
            <person name="Shi P."/>
            <person name="Liu M."/>
            <person name="Fu X."/>
            <person name="Pan Q."/>
            <person name="Wang Y."/>
            <person name="Lv Z."/>
            <person name="Lu X."/>
            <person name="Zhang F."/>
            <person name="Jiang W."/>
            <person name="Ma Y."/>
            <person name="Chen M."/>
            <person name="Hao X."/>
            <person name="Li L."/>
            <person name="Tang Y."/>
            <person name="Lv G."/>
            <person name="Zhou Y."/>
            <person name="Sun X."/>
            <person name="Brodelius P.E."/>
            <person name="Rose J.K.C."/>
            <person name="Tang K."/>
        </authorList>
    </citation>
    <scope>NUCLEOTIDE SEQUENCE [LARGE SCALE GENOMIC DNA]</scope>
    <source>
        <strain evidence="8">cv. Huhao1</strain>
        <tissue evidence="7">Leaf</tissue>
    </source>
</reference>
<organism evidence="7 8">
    <name type="scientific">Artemisia annua</name>
    <name type="common">Sweet wormwood</name>
    <dbReference type="NCBI Taxonomy" id="35608"/>
    <lineage>
        <taxon>Eukaryota</taxon>
        <taxon>Viridiplantae</taxon>
        <taxon>Streptophyta</taxon>
        <taxon>Embryophyta</taxon>
        <taxon>Tracheophyta</taxon>
        <taxon>Spermatophyta</taxon>
        <taxon>Magnoliopsida</taxon>
        <taxon>eudicotyledons</taxon>
        <taxon>Gunneridae</taxon>
        <taxon>Pentapetalae</taxon>
        <taxon>asterids</taxon>
        <taxon>campanulids</taxon>
        <taxon>Asterales</taxon>
        <taxon>Asteraceae</taxon>
        <taxon>Asteroideae</taxon>
        <taxon>Anthemideae</taxon>
        <taxon>Artemisiinae</taxon>
        <taxon>Artemisia</taxon>
    </lineage>
</organism>
<keyword evidence="3" id="KW-0862">Zinc</keyword>
<dbReference type="Pfam" id="PF04434">
    <property type="entry name" value="SWIM"/>
    <property type="match status" value="1"/>
</dbReference>
<feature type="compositionally biased region" description="Polar residues" evidence="5">
    <location>
        <begin position="56"/>
        <end position="66"/>
    </location>
</feature>
<keyword evidence="2 4" id="KW-0863">Zinc-finger</keyword>
<dbReference type="SMART" id="SM00575">
    <property type="entry name" value="ZnF_PMZ"/>
    <property type="match status" value="1"/>
</dbReference>
<evidence type="ECO:0000256" key="4">
    <source>
        <dbReference type="PROSITE-ProRule" id="PRU00325"/>
    </source>
</evidence>
<feature type="compositionally biased region" description="Polar residues" evidence="5">
    <location>
        <begin position="29"/>
        <end position="41"/>
    </location>
</feature>
<dbReference type="InterPro" id="IPR006564">
    <property type="entry name" value="Znf_PMZ"/>
</dbReference>
<proteinExistence type="predicted"/>
<dbReference type="AlphaFoldDB" id="A0A2U1QC17"/>
<keyword evidence="1" id="KW-0479">Metal-binding</keyword>
<dbReference type="Pfam" id="PF03101">
    <property type="entry name" value="FAR1"/>
    <property type="match status" value="1"/>
</dbReference>
<dbReference type="EMBL" id="PKPP01000233">
    <property type="protein sequence ID" value="PWA95556.1"/>
    <property type="molecule type" value="Genomic_DNA"/>
</dbReference>
<evidence type="ECO:0000313" key="7">
    <source>
        <dbReference type="EMBL" id="PWA95556.1"/>
    </source>
</evidence>
<sequence length="496" mass="56611">MEVNVIDLNHSDSDILSFMDSTNIVCDSSSLDPQQVEPSNAQSSQHPPISIPSSPDTTQQGSTTKIPKSGQKFDSEEELRLCFQEYAYKVGFGFRKISVSKKGSKRYYSLACSKRGVNKSKSESSRTRLSSKSGCMAKVNVILNLDGKCTISGVSMEHNHVLSPKKSRFHRSHRKLDSYSKRRLELNDHAGISLNKNFHSLVVEANGYENLPFGERDRRNYIAKVRQLRLGAGDAEALCDYFVKMQRRSPNFFYDIKIDDDGHLQHVFWADARSRAAYESFGDVVTFDSTYLTNKYNDTISIYHVTNIVERKHGLKKKVVYNVSYNVVGCDLKCSCHLFEFRGIVCRHMVKILIEKDVKELPSRYILSRWRKDVKHRYNFVTNCYDDLKSGEQVNQFDHLCTNFYEAANIVDSTEKYEYLMKCLNEAKEKLLDASSWGANHDPDSTEELLPPWKASQGKKDKLPAKRGSSMSNMAYKINVNENSRNEGFDLNQSAS</sequence>
<dbReference type="PROSITE" id="PS50966">
    <property type="entry name" value="ZF_SWIM"/>
    <property type="match status" value="1"/>
</dbReference>
<name>A0A2U1QC17_ARTAN</name>
<evidence type="ECO:0000256" key="1">
    <source>
        <dbReference type="ARBA" id="ARBA00022723"/>
    </source>
</evidence>
<evidence type="ECO:0000259" key="6">
    <source>
        <dbReference type="PROSITE" id="PS50966"/>
    </source>
</evidence>